<proteinExistence type="predicted"/>
<keyword evidence="2" id="KW-1185">Reference proteome</keyword>
<reference evidence="2" key="1">
    <citation type="submission" date="2016-10" db="EMBL/GenBank/DDBJ databases">
        <authorList>
            <person name="Varghese N."/>
            <person name="Submissions S."/>
        </authorList>
    </citation>
    <scope>NUCLEOTIDE SEQUENCE [LARGE SCALE GENOMIC DNA]</scope>
    <source>
        <strain evidence="2">Nm44</strain>
    </source>
</reference>
<sequence length="61" mass="6813">MMKEATYWKVAIEVVQIFGGLTPQPNIIRRTDSHPGLLPHRERTLNRPLAILPSGTFSSGI</sequence>
<protein>
    <submittedName>
        <fullName evidence="1">Uncharacterized protein</fullName>
    </submittedName>
</protein>
<dbReference type="AlphaFoldDB" id="A0A1I4VIQ8"/>
<gene>
    <name evidence="1" type="ORF">SAMN05421863_108415</name>
</gene>
<name>A0A1I4VIQ8_9PROT</name>
<accession>A0A1I4VIQ8</accession>
<dbReference type="EMBL" id="FOUB01000084">
    <property type="protein sequence ID" value="SFN01118.1"/>
    <property type="molecule type" value="Genomic_DNA"/>
</dbReference>
<dbReference type="Proteomes" id="UP000183287">
    <property type="component" value="Unassembled WGS sequence"/>
</dbReference>
<organism evidence="1 2">
    <name type="scientific">Nitrosomonas communis</name>
    <dbReference type="NCBI Taxonomy" id="44574"/>
    <lineage>
        <taxon>Bacteria</taxon>
        <taxon>Pseudomonadati</taxon>
        <taxon>Pseudomonadota</taxon>
        <taxon>Betaproteobacteria</taxon>
        <taxon>Nitrosomonadales</taxon>
        <taxon>Nitrosomonadaceae</taxon>
        <taxon>Nitrosomonas</taxon>
    </lineage>
</organism>
<evidence type="ECO:0000313" key="1">
    <source>
        <dbReference type="EMBL" id="SFN01118.1"/>
    </source>
</evidence>
<evidence type="ECO:0000313" key="2">
    <source>
        <dbReference type="Proteomes" id="UP000183287"/>
    </source>
</evidence>
<feature type="non-terminal residue" evidence="1">
    <location>
        <position position="61"/>
    </location>
</feature>